<proteinExistence type="predicted"/>
<dbReference type="Proteomes" id="UP000248961">
    <property type="component" value="Unassembled WGS sequence"/>
</dbReference>
<accession>A0A395HW03</accession>
<gene>
    <name evidence="1" type="ORF">BO97DRAFT_93511</name>
</gene>
<dbReference type="RefSeq" id="XP_025550860.1">
    <property type="nucleotide sequence ID" value="XM_025701150.1"/>
</dbReference>
<keyword evidence="2" id="KW-1185">Reference proteome</keyword>
<dbReference type="AlphaFoldDB" id="A0A395HW03"/>
<dbReference type="STRING" id="1450537.A0A395HW03"/>
<evidence type="ECO:0000313" key="2">
    <source>
        <dbReference type="Proteomes" id="UP000248961"/>
    </source>
</evidence>
<dbReference type="VEuPathDB" id="FungiDB:BO97DRAFT_93511"/>
<name>A0A395HW03_ASPHC</name>
<dbReference type="OrthoDB" id="4840035at2759"/>
<reference evidence="1 2" key="1">
    <citation type="submission" date="2018-02" db="EMBL/GenBank/DDBJ databases">
        <title>The genomes of Aspergillus section Nigri reveals drivers in fungal speciation.</title>
        <authorList>
            <consortium name="DOE Joint Genome Institute"/>
            <person name="Vesth T.C."/>
            <person name="Nybo J."/>
            <person name="Theobald S."/>
            <person name="Brandl J."/>
            <person name="Frisvad J.C."/>
            <person name="Nielsen K.F."/>
            <person name="Lyhne E.K."/>
            <person name="Kogle M.E."/>
            <person name="Kuo A."/>
            <person name="Riley R."/>
            <person name="Clum A."/>
            <person name="Nolan M."/>
            <person name="Lipzen A."/>
            <person name="Salamov A."/>
            <person name="Henrissat B."/>
            <person name="Wiebenga A."/>
            <person name="De vries R.P."/>
            <person name="Grigoriev I.V."/>
            <person name="Mortensen U.H."/>
            <person name="Andersen M.R."/>
            <person name="Baker S.E."/>
        </authorList>
    </citation>
    <scope>NUCLEOTIDE SEQUENCE [LARGE SCALE GENOMIC DNA]</scope>
    <source>
        <strain evidence="1 2">CBS 101889</strain>
    </source>
</reference>
<protein>
    <submittedName>
        <fullName evidence="1">Uncharacterized protein</fullName>
    </submittedName>
</protein>
<dbReference type="EMBL" id="KZ824287">
    <property type="protein sequence ID" value="RAL11706.1"/>
    <property type="molecule type" value="Genomic_DNA"/>
</dbReference>
<evidence type="ECO:0000313" key="1">
    <source>
        <dbReference type="EMBL" id="RAL11706.1"/>
    </source>
</evidence>
<dbReference type="GeneID" id="37205439"/>
<organism evidence="1 2">
    <name type="scientific">Aspergillus homomorphus (strain CBS 101889)</name>
    <dbReference type="NCBI Taxonomy" id="1450537"/>
    <lineage>
        <taxon>Eukaryota</taxon>
        <taxon>Fungi</taxon>
        <taxon>Dikarya</taxon>
        <taxon>Ascomycota</taxon>
        <taxon>Pezizomycotina</taxon>
        <taxon>Eurotiomycetes</taxon>
        <taxon>Eurotiomycetidae</taxon>
        <taxon>Eurotiales</taxon>
        <taxon>Aspergillaceae</taxon>
        <taxon>Aspergillus</taxon>
        <taxon>Aspergillus subgen. Circumdati</taxon>
    </lineage>
</organism>
<sequence>MAPQSIDSNAGLSPSPEAISLWKKRFDKRHPSTNPVIAILDVEYNELVLSWKRLQETLAPPDLVHFQERAQGPEDVLSLVSSIEPVWTSSSRQRVVRDHCTELRSTLHTHSVLLSALPKNEAYLSLFYSVLQSTLKASASYPRIMEGYIKALVMINRSSSLSITTDLSSCSKDTINSIARFYTYFFFFLGEFMDWLVRKQKCRLLKSPNHNVYHTFRNLVGHLRRSARDIMGGIDDVMDVDEDDNDTEAIRDTTCDMELCLSEQARLEQIGLQRMDRRYKAQNAFIRQLVWEIAEDAVKRARLLKERDALLANLLDTVGHQIRPVSQQNTGIACLTTTASRDIGRVTKAYMKDQTAWYADDITLQDMDRFTSNEGSQKHKYTRAELQLASSHLENFFDADDQNPELDPDVEVIAEENVMTSLQQWATDTYSQVLAVGGSPTTAFPSPVLLISTCYASLARKARLPVISHFCTGPNNGTDELTYEQHLIALAYSLIRQLIEYLPPVIESHSGCNLSAERFKPLNGTLTSWKEVLSLIDILLYYAPPLMVCVIHGLDAIQDPSTDPYIRSLVRILLTHTRHQTTTMAEGLETQSVLLKILFTVAGRPSSLVETLSESQLILRESNQTGELATSDSKLSPDVGVVMMNA</sequence>